<evidence type="ECO:0000259" key="8">
    <source>
        <dbReference type="Pfam" id="PF16875"/>
    </source>
</evidence>
<feature type="active site" description="Proton donor" evidence="6">
    <location>
        <position position="522"/>
    </location>
</feature>
<evidence type="ECO:0000256" key="4">
    <source>
        <dbReference type="ARBA" id="ARBA00023295"/>
    </source>
</evidence>
<dbReference type="Pfam" id="PF16875">
    <property type="entry name" value="Glyco_hydro_36N"/>
    <property type="match status" value="1"/>
</dbReference>
<reference evidence="9 10" key="1">
    <citation type="submission" date="2018-10" db="EMBL/GenBank/DDBJ databases">
        <title>Isolation, diversity and antifungal activity of actinobacteria from wheat.</title>
        <authorList>
            <person name="Han C."/>
        </authorList>
    </citation>
    <scope>NUCLEOTIDE SEQUENCE [LARGE SCALE GENOMIC DNA]</scope>
    <source>
        <strain evidence="9 10">NEAU-YY56</strain>
    </source>
</reference>
<dbReference type="InterPro" id="IPR013780">
    <property type="entry name" value="Glyco_hydro_b"/>
</dbReference>
<dbReference type="Gene3D" id="2.60.40.1180">
    <property type="entry name" value="Golgi alpha-mannosidase II"/>
    <property type="match status" value="1"/>
</dbReference>
<dbReference type="FunFam" id="3.20.20.70:FF:000118">
    <property type="entry name" value="Alpha-galactosidase"/>
    <property type="match status" value="1"/>
</dbReference>
<evidence type="ECO:0000256" key="6">
    <source>
        <dbReference type="PIRSR" id="PIRSR005536-1"/>
    </source>
</evidence>
<dbReference type="CDD" id="cd14791">
    <property type="entry name" value="GH36"/>
    <property type="match status" value="1"/>
</dbReference>
<dbReference type="PROSITE" id="PS00512">
    <property type="entry name" value="ALPHA_GALACTOSIDASE"/>
    <property type="match status" value="1"/>
</dbReference>
<keyword evidence="10" id="KW-1185">Reference proteome</keyword>
<evidence type="ECO:0000313" key="10">
    <source>
        <dbReference type="Proteomes" id="UP000269289"/>
    </source>
</evidence>
<dbReference type="PIRSF" id="PIRSF005536">
    <property type="entry name" value="Agal"/>
    <property type="match status" value="1"/>
</dbReference>
<dbReference type="Gene3D" id="3.20.20.70">
    <property type="entry name" value="Aldolase class I"/>
    <property type="match status" value="1"/>
</dbReference>
<dbReference type="RefSeq" id="WP_122150488.1">
    <property type="nucleotide sequence ID" value="NZ_RFFI01000097.1"/>
</dbReference>
<dbReference type="SUPFAM" id="SSF51445">
    <property type="entry name" value="(Trans)glycosidases"/>
    <property type="match status" value="1"/>
</dbReference>
<dbReference type="PANTHER" id="PTHR43053">
    <property type="entry name" value="GLYCOSIDASE FAMILY 31"/>
    <property type="match status" value="1"/>
</dbReference>
<dbReference type="Proteomes" id="UP000269289">
    <property type="component" value="Unassembled WGS sequence"/>
</dbReference>
<name>A0A3M2J012_9CELL</name>
<accession>A0A3M2J012</accession>
<evidence type="ECO:0000256" key="1">
    <source>
        <dbReference type="ARBA" id="ARBA00001255"/>
    </source>
</evidence>
<dbReference type="OrthoDB" id="9758822at2"/>
<dbReference type="Pfam" id="PF16874">
    <property type="entry name" value="Glyco_hydro_36C"/>
    <property type="match status" value="1"/>
</dbReference>
<dbReference type="InterPro" id="IPR038417">
    <property type="entry name" value="Alpga-gal_N_sf"/>
</dbReference>
<gene>
    <name evidence="9" type="ORF">EBM89_15505</name>
</gene>
<keyword evidence="4 5" id="KW-0326">Glycosidase</keyword>
<evidence type="ECO:0000313" key="9">
    <source>
        <dbReference type="EMBL" id="RMI06719.1"/>
    </source>
</evidence>
<dbReference type="InterPro" id="IPR050985">
    <property type="entry name" value="Alpha-glycosidase_related"/>
</dbReference>
<organism evidence="9 10">
    <name type="scientific">Cellulomonas triticagri</name>
    <dbReference type="NCBI Taxonomy" id="2483352"/>
    <lineage>
        <taxon>Bacteria</taxon>
        <taxon>Bacillati</taxon>
        <taxon>Actinomycetota</taxon>
        <taxon>Actinomycetes</taxon>
        <taxon>Micrococcales</taxon>
        <taxon>Cellulomonadaceae</taxon>
        <taxon>Cellulomonas</taxon>
    </lineage>
</organism>
<comment type="caution">
    <text evidence="9">The sequence shown here is derived from an EMBL/GenBank/DDBJ whole genome shotgun (WGS) entry which is preliminary data.</text>
</comment>
<feature type="active site" description="Nucleophile" evidence="6">
    <location>
        <position position="456"/>
    </location>
</feature>
<dbReference type="InterPro" id="IPR002252">
    <property type="entry name" value="Glyco_hydro_36"/>
</dbReference>
<dbReference type="InterPro" id="IPR017853">
    <property type="entry name" value="GH"/>
</dbReference>
<protein>
    <recommendedName>
        <fullName evidence="2 5">Alpha-galactosidase</fullName>
        <ecNumber evidence="2 5">3.2.1.22</ecNumber>
    </recommendedName>
</protein>
<dbReference type="Pfam" id="PF02065">
    <property type="entry name" value="Melibiase"/>
    <property type="match status" value="1"/>
</dbReference>
<dbReference type="AlphaFoldDB" id="A0A3M2J012"/>
<dbReference type="InterPro" id="IPR013785">
    <property type="entry name" value="Aldolase_TIM"/>
</dbReference>
<dbReference type="GO" id="GO:0004557">
    <property type="term" value="F:alpha-galactosidase activity"/>
    <property type="evidence" value="ECO:0007669"/>
    <property type="project" value="UniProtKB-UniRule"/>
</dbReference>
<dbReference type="InterPro" id="IPR000111">
    <property type="entry name" value="Glyco_hydro_27/36_CS"/>
</dbReference>
<feature type="domain" description="Glycosyl hydrolase family 36 N-terminal" evidence="8">
    <location>
        <begin position="32"/>
        <end position="266"/>
    </location>
</feature>
<dbReference type="InterPro" id="IPR031705">
    <property type="entry name" value="Glyco_hydro_36_C"/>
</dbReference>
<dbReference type="PANTHER" id="PTHR43053:SF3">
    <property type="entry name" value="ALPHA-GALACTOSIDASE C-RELATED"/>
    <property type="match status" value="1"/>
</dbReference>
<dbReference type="Gene3D" id="2.70.98.60">
    <property type="entry name" value="alpha-galactosidase from lactobacil brevis"/>
    <property type="match status" value="1"/>
</dbReference>
<evidence type="ECO:0000256" key="5">
    <source>
        <dbReference type="PIRNR" id="PIRNR005536"/>
    </source>
</evidence>
<evidence type="ECO:0000256" key="3">
    <source>
        <dbReference type="ARBA" id="ARBA00022801"/>
    </source>
</evidence>
<evidence type="ECO:0000256" key="2">
    <source>
        <dbReference type="ARBA" id="ARBA00012755"/>
    </source>
</evidence>
<keyword evidence="3 5" id="KW-0378">Hydrolase</keyword>
<comment type="similarity">
    <text evidence="5">Belongs to the glycosyl hydrolase.</text>
</comment>
<dbReference type="PRINTS" id="PR00743">
    <property type="entry name" value="GLHYDRLASE36"/>
</dbReference>
<proteinExistence type="inferred from homology"/>
<dbReference type="EC" id="3.2.1.22" evidence="2 5"/>
<feature type="domain" description="Glycosyl hydrolase family 36 C-terminal" evidence="7">
    <location>
        <begin position="623"/>
        <end position="702"/>
    </location>
</feature>
<dbReference type="GO" id="GO:0016052">
    <property type="term" value="P:carbohydrate catabolic process"/>
    <property type="evidence" value="ECO:0007669"/>
    <property type="project" value="InterPro"/>
</dbReference>
<dbReference type="InterPro" id="IPR031704">
    <property type="entry name" value="Glyco_hydro_36_N"/>
</dbReference>
<evidence type="ECO:0000259" key="7">
    <source>
        <dbReference type="Pfam" id="PF16874"/>
    </source>
</evidence>
<sequence>MRRLPDDAQPRTYHHLRAAGVSLVVTTSAERLPHLVHWGADLGDLDDGALAALDVAAVPPLTHNTYEVSRDATLLPAFHAGWLGRPGVLGSRGGRDWSPRFADVAHEVATADGVQRVLSTATDPVAGLALRVEVELHPSGLLRTRAALTNTAADPYEVAALRLALPVPPQAAELLDFTGRHTVERAPQRQPFTFGLHAREVRQGRPGLDSPYLMVAGTPGFAFRSGEVWGVHVAWSGNQDLYAERIPNGARVLGGGELLQPGEVVLGGGQEYVTPWVHASYGEGLDALAGRFHAYLRARPQHPRTPRPVLVNTWEAVYFDHDLDRLTALADAAAAAGVERFVLDDGWFGSRRDDTTGLGDWQVSADVWPDGLGPLVDHVRGLGLEFGIWVEPEMVNLDSDLARAHPEWVFATGGRVASSARHQHGLDLTHPGAFEHVLTALDDLLSTYDIGYVKWDHNRTLVEAGHSTDGRPVIHAQVLATYALMDELRRRHPGVELESCASGGGRIDLGILERTDRVWASDSNDALDRVEINRWTQMLLPPELVGAHIGPSPAHTTGRRHGMQVRAGTAVFGHLGIESDLTVLDAEESAQVTRWVAFYREHRDLLHTGTVVNVDHPDPSVVAHGVVAPDRRRAVFAATMVSRPVSWPPGPLTLPGLDPDTTYAVRLLPPGDGEVDPKALPLWATTGVHLTGRQLERVGVQMLPLLPERLFLLGVDAV</sequence>
<dbReference type="EMBL" id="RFFI01000097">
    <property type="protein sequence ID" value="RMI06719.1"/>
    <property type="molecule type" value="Genomic_DNA"/>
</dbReference>
<comment type="catalytic activity">
    <reaction evidence="1 5">
        <text>Hydrolysis of terminal, non-reducing alpha-D-galactose residues in alpha-D-galactosides, including galactose oligosaccharides, galactomannans and galactolipids.</text>
        <dbReference type="EC" id="3.2.1.22"/>
    </reaction>
</comment>